<evidence type="ECO:0000313" key="3">
    <source>
        <dbReference type="Proteomes" id="UP001057738"/>
    </source>
</evidence>
<dbReference type="GeneID" id="95572035"/>
<protein>
    <submittedName>
        <fullName evidence="2">Asp23/Gls24 family envelope stress response protein</fullName>
    </submittedName>
</protein>
<feature type="region of interest" description="Disordered" evidence="1">
    <location>
        <begin position="1"/>
        <end position="28"/>
    </location>
</feature>
<dbReference type="Proteomes" id="UP001057738">
    <property type="component" value="Chromosome"/>
</dbReference>
<evidence type="ECO:0000313" key="2">
    <source>
        <dbReference type="EMBL" id="UUY45932.1"/>
    </source>
</evidence>
<proteinExistence type="predicted"/>
<organism evidence="2 3">
    <name type="scientific">Streptomyces yangpuensis</name>
    <dbReference type="NCBI Taxonomy" id="1648182"/>
    <lineage>
        <taxon>Bacteria</taxon>
        <taxon>Bacillati</taxon>
        <taxon>Actinomycetota</taxon>
        <taxon>Actinomycetes</taxon>
        <taxon>Kitasatosporales</taxon>
        <taxon>Streptomycetaceae</taxon>
        <taxon>Streptomyces</taxon>
    </lineage>
</organism>
<keyword evidence="3" id="KW-1185">Reference proteome</keyword>
<dbReference type="RefSeq" id="WP_183066132.1">
    <property type="nucleotide sequence ID" value="NZ_CP102514.1"/>
</dbReference>
<accession>A0ABY5PPV0</accession>
<evidence type="ECO:0000256" key="1">
    <source>
        <dbReference type="SAM" id="MobiDB-lite"/>
    </source>
</evidence>
<dbReference type="EMBL" id="CP102514">
    <property type="protein sequence ID" value="UUY45932.1"/>
    <property type="molecule type" value="Genomic_DNA"/>
</dbReference>
<name>A0ABY5PPV0_9ACTN</name>
<sequence length="134" mass="13806">MTSHSAAALRQGPAGSTRPVPPAAERGATVIPDKVVARIAARAAQEALATLPAAPAAPAALTSPHASATTGGGAARLRLALDLPYPLDLADAARHVQHHVRERVARLTGMHVTEVTLAIEHLAAADGPEHRRVR</sequence>
<gene>
    <name evidence="2" type="ORF">NRK68_01100</name>
</gene>
<reference evidence="2" key="1">
    <citation type="submission" date="2022-08" db="EMBL/GenBank/DDBJ databases">
        <authorList>
            <person name="Tian L."/>
        </authorList>
    </citation>
    <scope>NUCLEOTIDE SEQUENCE</scope>
    <source>
        <strain evidence="2">CM253</strain>
    </source>
</reference>